<name>A0A8T5UZ61_9EURY</name>
<evidence type="ECO:0000313" key="1">
    <source>
        <dbReference type="EMBL" id="MBZ2166019.1"/>
    </source>
</evidence>
<gene>
    <name evidence="1" type="ORF">K8N75_08210</name>
</gene>
<comment type="caution">
    <text evidence="1">The sequence shown here is derived from an EMBL/GenBank/DDBJ whole genome shotgun (WGS) entry which is preliminary data.</text>
</comment>
<dbReference type="InterPro" id="IPR024747">
    <property type="entry name" value="Pyridox_Oxase-rel"/>
</dbReference>
<keyword evidence="2" id="KW-1185">Reference proteome</keyword>
<organism evidence="1 2">
    <name type="scientific">Methanobacterium spitsbergense</name>
    <dbReference type="NCBI Taxonomy" id="2874285"/>
    <lineage>
        <taxon>Archaea</taxon>
        <taxon>Methanobacteriati</taxon>
        <taxon>Methanobacteriota</taxon>
        <taxon>Methanomada group</taxon>
        <taxon>Methanobacteria</taxon>
        <taxon>Methanobacteriales</taxon>
        <taxon>Methanobacteriaceae</taxon>
        <taxon>Methanobacterium</taxon>
    </lineage>
</organism>
<sequence length="157" mass="18444">MHVHKVPLMNKKEYDELIAECYVSRIGFKGEYPYIAPFIYAFDGKFIYFLSTKYGKKIKRFQKNPKVAVEIEKYEDNLSEYRFVTLQGSIKQIEDYNEKLRVRKLFVNLIHDKSLSKNVLAALGHSPNDEVESIIKEERSFVWKLVDVENIIGIKTS</sequence>
<proteinExistence type="predicted"/>
<dbReference type="Proteomes" id="UP000825933">
    <property type="component" value="Unassembled WGS sequence"/>
</dbReference>
<dbReference type="SUPFAM" id="SSF50475">
    <property type="entry name" value="FMN-binding split barrel"/>
    <property type="match status" value="1"/>
</dbReference>
<dbReference type="EMBL" id="JAIOUQ010000009">
    <property type="protein sequence ID" value="MBZ2166019.1"/>
    <property type="molecule type" value="Genomic_DNA"/>
</dbReference>
<dbReference type="Gene3D" id="2.30.110.10">
    <property type="entry name" value="Electron Transport, Fmn-binding Protein, Chain A"/>
    <property type="match status" value="1"/>
</dbReference>
<dbReference type="Pfam" id="PF12900">
    <property type="entry name" value="Pyridox_ox_2"/>
    <property type="match status" value="1"/>
</dbReference>
<dbReference type="InterPro" id="IPR012349">
    <property type="entry name" value="Split_barrel_FMN-bd"/>
</dbReference>
<accession>A0A8T5UZ61</accession>
<protein>
    <submittedName>
        <fullName evidence="1">Pyridoxamine 5'-phosphate oxidase family protein</fullName>
    </submittedName>
</protein>
<dbReference type="RefSeq" id="WP_223791602.1">
    <property type="nucleotide sequence ID" value="NZ_JAIOUQ010000009.1"/>
</dbReference>
<reference evidence="2" key="1">
    <citation type="journal article" date="2022" name="Microbiol. Resour. Announc.">
        <title>Draft Genome Sequence of a Methanogenic Archaeon from West Spitsbergen Permafrost.</title>
        <authorList>
            <person name="Trubitsyn V."/>
            <person name="Rivkina E."/>
            <person name="Shcherbakova V."/>
        </authorList>
    </citation>
    <scope>NUCLEOTIDE SEQUENCE [LARGE SCALE GENOMIC DNA]</scope>
    <source>
        <strain evidence="2">VT</strain>
    </source>
</reference>
<evidence type="ECO:0000313" key="2">
    <source>
        <dbReference type="Proteomes" id="UP000825933"/>
    </source>
</evidence>
<dbReference type="AlphaFoldDB" id="A0A8T5UZ61"/>